<feature type="transmembrane region" description="Helical" evidence="1">
    <location>
        <begin position="58"/>
        <end position="83"/>
    </location>
</feature>
<evidence type="ECO:0000259" key="2">
    <source>
        <dbReference type="SMART" id="SM00014"/>
    </source>
</evidence>
<proteinExistence type="predicted"/>
<comment type="caution">
    <text evidence="3">The sequence shown here is derived from an EMBL/GenBank/DDBJ whole genome shotgun (WGS) entry which is preliminary data.</text>
</comment>
<evidence type="ECO:0000313" key="3">
    <source>
        <dbReference type="EMBL" id="HIT39720.1"/>
    </source>
</evidence>
<feature type="transmembrane region" description="Helical" evidence="1">
    <location>
        <begin position="103"/>
        <end position="127"/>
    </location>
</feature>
<organism evidence="3 4">
    <name type="scientific">Candidatus Caccoplasma intestinavium</name>
    <dbReference type="NCBI Taxonomy" id="2840716"/>
    <lineage>
        <taxon>Bacteria</taxon>
        <taxon>Pseudomonadati</taxon>
        <taxon>Bacteroidota</taxon>
        <taxon>Bacteroidia</taxon>
        <taxon>Bacteroidales</taxon>
        <taxon>Bacteroidaceae</taxon>
        <taxon>Bacteroidaceae incertae sedis</taxon>
        <taxon>Candidatus Caccoplasma</taxon>
    </lineage>
</organism>
<sequence length="226" mass="25747">MLDTLLELDRSLLLFFNQGHTLYWDQVMWIYTGKLVWIPLILSMIYVAFRCGGWREGVWFVLVAGLVALLCDQFSSSVCKPFFERYRPARDPDFSSMVTIVNGYRGGMFGFFSSHAANAAGIVVYTALIFRNKLYAATAVLWALLTCYSRMYLGVHYPGDILAGLLWGTLMGWSGFFLYKKMRPFFFGDIPSPYSGCRLVGIITAVVYVTFLFILLMAPILKFSFH</sequence>
<dbReference type="EMBL" id="DVKT01000051">
    <property type="protein sequence ID" value="HIT39720.1"/>
    <property type="molecule type" value="Genomic_DNA"/>
</dbReference>
<accession>A0A9D1GEV6</accession>
<dbReference type="PANTHER" id="PTHR14969:SF13">
    <property type="entry name" value="AT30094P"/>
    <property type="match status" value="1"/>
</dbReference>
<dbReference type="Gene3D" id="1.20.144.10">
    <property type="entry name" value="Phosphatidic acid phosphatase type 2/haloperoxidase"/>
    <property type="match status" value="1"/>
</dbReference>
<protein>
    <submittedName>
        <fullName evidence="3">Phosphatase PAP2 family protein</fullName>
    </submittedName>
</protein>
<feature type="domain" description="Phosphatidic acid phosphatase type 2/haloperoxidase" evidence="2">
    <location>
        <begin position="61"/>
        <end position="176"/>
    </location>
</feature>
<evidence type="ECO:0000313" key="4">
    <source>
        <dbReference type="Proteomes" id="UP000886722"/>
    </source>
</evidence>
<gene>
    <name evidence="3" type="ORF">IAD06_06755</name>
</gene>
<feature type="transmembrane region" description="Helical" evidence="1">
    <location>
        <begin position="161"/>
        <end position="179"/>
    </location>
</feature>
<dbReference type="PANTHER" id="PTHR14969">
    <property type="entry name" value="SPHINGOSINE-1-PHOSPHATE PHOSPHOHYDROLASE"/>
    <property type="match status" value="1"/>
</dbReference>
<dbReference type="InterPro" id="IPR036938">
    <property type="entry name" value="PAP2/HPO_sf"/>
</dbReference>
<feature type="transmembrane region" description="Helical" evidence="1">
    <location>
        <begin position="134"/>
        <end position="155"/>
    </location>
</feature>
<feature type="transmembrane region" description="Helical" evidence="1">
    <location>
        <begin position="28"/>
        <end position="49"/>
    </location>
</feature>
<dbReference type="Pfam" id="PF01569">
    <property type="entry name" value="PAP2"/>
    <property type="match status" value="1"/>
</dbReference>
<keyword evidence="1" id="KW-0472">Membrane</keyword>
<dbReference type="InterPro" id="IPR000326">
    <property type="entry name" value="PAP2/HPO"/>
</dbReference>
<name>A0A9D1GEV6_9BACT</name>
<feature type="transmembrane region" description="Helical" evidence="1">
    <location>
        <begin position="199"/>
        <end position="221"/>
    </location>
</feature>
<keyword evidence="1" id="KW-0812">Transmembrane</keyword>
<evidence type="ECO:0000256" key="1">
    <source>
        <dbReference type="SAM" id="Phobius"/>
    </source>
</evidence>
<reference evidence="3" key="2">
    <citation type="journal article" date="2021" name="PeerJ">
        <title>Extensive microbial diversity within the chicken gut microbiome revealed by metagenomics and culture.</title>
        <authorList>
            <person name="Gilroy R."/>
            <person name="Ravi A."/>
            <person name="Getino M."/>
            <person name="Pursley I."/>
            <person name="Horton D.L."/>
            <person name="Alikhan N.F."/>
            <person name="Baker D."/>
            <person name="Gharbi K."/>
            <person name="Hall N."/>
            <person name="Watson M."/>
            <person name="Adriaenssens E.M."/>
            <person name="Foster-Nyarko E."/>
            <person name="Jarju S."/>
            <person name="Secka A."/>
            <person name="Antonio M."/>
            <person name="Oren A."/>
            <person name="Chaudhuri R.R."/>
            <person name="La Ragione R."/>
            <person name="Hildebrand F."/>
            <person name="Pallen M.J."/>
        </authorList>
    </citation>
    <scope>NUCLEOTIDE SEQUENCE</scope>
    <source>
        <strain evidence="3">21143</strain>
    </source>
</reference>
<keyword evidence="1" id="KW-1133">Transmembrane helix</keyword>
<dbReference type="SUPFAM" id="SSF48317">
    <property type="entry name" value="Acid phosphatase/Vanadium-dependent haloperoxidase"/>
    <property type="match status" value="1"/>
</dbReference>
<dbReference type="AlphaFoldDB" id="A0A9D1GEV6"/>
<dbReference type="Proteomes" id="UP000886722">
    <property type="component" value="Unassembled WGS sequence"/>
</dbReference>
<dbReference type="SMART" id="SM00014">
    <property type="entry name" value="acidPPc"/>
    <property type="match status" value="1"/>
</dbReference>
<reference evidence="3" key="1">
    <citation type="submission" date="2020-10" db="EMBL/GenBank/DDBJ databases">
        <authorList>
            <person name="Gilroy R."/>
        </authorList>
    </citation>
    <scope>NUCLEOTIDE SEQUENCE</scope>
    <source>
        <strain evidence="3">21143</strain>
    </source>
</reference>